<accession>A0A1A8CXA9</accession>
<protein>
    <submittedName>
        <fullName evidence="1">Uncharacterized protein</fullName>
    </submittedName>
</protein>
<reference evidence="1" key="2">
    <citation type="submission" date="2016-06" db="EMBL/GenBank/DDBJ databases">
        <title>The genome of a short-lived fish provides insights into sex chromosome evolution and the genetic control of aging.</title>
        <authorList>
            <person name="Reichwald K."/>
            <person name="Felder M."/>
            <person name="Petzold A."/>
            <person name="Koch P."/>
            <person name="Groth M."/>
            <person name="Platzer M."/>
        </authorList>
    </citation>
    <scope>NUCLEOTIDE SEQUENCE</scope>
    <source>
        <tissue evidence="1">Brain</tissue>
    </source>
</reference>
<dbReference type="AlphaFoldDB" id="A0A1A8CXA9"/>
<gene>
    <name evidence="1" type="primary">Nfu_g_1_024454</name>
</gene>
<feature type="non-terminal residue" evidence="1">
    <location>
        <position position="1"/>
    </location>
</feature>
<proteinExistence type="predicted"/>
<organism evidence="1">
    <name type="scientific">Nothobranchius kadleci</name>
    <name type="common">African annual killifish</name>
    <dbReference type="NCBI Taxonomy" id="1051664"/>
    <lineage>
        <taxon>Eukaryota</taxon>
        <taxon>Metazoa</taxon>
        <taxon>Chordata</taxon>
        <taxon>Craniata</taxon>
        <taxon>Vertebrata</taxon>
        <taxon>Euteleostomi</taxon>
        <taxon>Actinopterygii</taxon>
        <taxon>Neopterygii</taxon>
        <taxon>Teleostei</taxon>
        <taxon>Neoteleostei</taxon>
        <taxon>Acanthomorphata</taxon>
        <taxon>Ovalentaria</taxon>
        <taxon>Atherinomorphae</taxon>
        <taxon>Cyprinodontiformes</taxon>
        <taxon>Nothobranchiidae</taxon>
        <taxon>Nothobranchius</taxon>
    </lineage>
</organism>
<name>A0A1A8CXA9_NOTKA</name>
<dbReference type="EMBL" id="HADZ01020448">
    <property type="protein sequence ID" value="SBP84389.1"/>
    <property type="molecule type" value="Transcribed_RNA"/>
</dbReference>
<sequence length="98" mass="10775">LRSLSFFNRSYLSQWPSGRVSALRLGDQGSIPGRVIPKTLKKWDPMPPCLTLSIKGLDWGVKPPNGSRARLCLQLTAPPGDGSNAENKFRTHISVCDN</sequence>
<feature type="non-terminal residue" evidence="1">
    <location>
        <position position="98"/>
    </location>
</feature>
<reference evidence="1" key="1">
    <citation type="submission" date="2016-05" db="EMBL/GenBank/DDBJ databases">
        <authorList>
            <person name="Lavstsen T."/>
            <person name="Jespersen J.S."/>
        </authorList>
    </citation>
    <scope>NUCLEOTIDE SEQUENCE</scope>
    <source>
        <tissue evidence="1">Brain</tissue>
    </source>
</reference>
<evidence type="ECO:0000313" key="1">
    <source>
        <dbReference type="EMBL" id="SBP84389.1"/>
    </source>
</evidence>